<organism evidence="1 2">
    <name type="scientific">Microbacterium ulmi</name>
    <dbReference type="NCBI Taxonomy" id="179095"/>
    <lineage>
        <taxon>Bacteria</taxon>
        <taxon>Bacillati</taxon>
        <taxon>Actinomycetota</taxon>
        <taxon>Actinomycetes</taxon>
        <taxon>Micrococcales</taxon>
        <taxon>Microbacteriaceae</taxon>
        <taxon>Microbacterium</taxon>
    </lineage>
</organism>
<proteinExistence type="predicted"/>
<dbReference type="AlphaFoldDB" id="A0A7Y2LY93"/>
<dbReference type="RefSeq" id="WP_167034782.1">
    <property type="nucleotide sequence ID" value="NZ_BAAANA010000002.1"/>
</dbReference>
<gene>
    <name evidence="1" type="ORF">HLA99_04130</name>
</gene>
<keyword evidence="2" id="KW-1185">Reference proteome</keyword>
<sequence>MTVRGDEGIHRRRPGAVAYGAEIGVVMLDFDSPFVPGDMGNAATYSRPAAFRAVPGLSVSAILEDDAGAFEAAVVDAALELAAGGVRAITSNCGFMIRYQDAVAAAVAPVPVGLSSLVQLPMLAALLPAGGRIGIVTADARVLDAAFVERFLPGLGARVAVHGLESAPSFRQTMFELGDELDADGIRREVVDAVAMLTRREPDVSALLFECAALPAYSSAVQSEFPRLPVFDFGTLAELLLTATARTPYIGHV</sequence>
<reference evidence="1 2" key="1">
    <citation type="submission" date="2020-05" db="EMBL/GenBank/DDBJ databases">
        <title>MicrobeNet Type strains.</title>
        <authorList>
            <person name="Nicholson A.C."/>
        </authorList>
    </citation>
    <scope>NUCLEOTIDE SEQUENCE [LARGE SCALE GENOMIC DNA]</scope>
    <source>
        <strain evidence="1 2">JCM 14282</strain>
    </source>
</reference>
<dbReference type="EMBL" id="JABEMB010000003">
    <property type="protein sequence ID" value="NNH03046.1"/>
    <property type="molecule type" value="Genomic_DNA"/>
</dbReference>
<evidence type="ECO:0000313" key="1">
    <source>
        <dbReference type="EMBL" id="NNH03046.1"/>
    </source>
</evidence>
<comment type="caution">
    <text evidence="1">The sequence shown here is derived from an EMBL/GenBank/DDBJ whole genome shotgun (WGS) entry which is preliminary data.</text>
</comment>
<accession>A0A7Y2LY93</accession>
<protein>
    <submittedName>
        <fullName evidence="1">Aspartate/glutamate racemase family protein</fullName>
    </submittedName>
</protein>
<dbReference type="Proteomes" id="UP000543598">
    <property type="component" value="Unassembled WGS sequence"/>
</dbReference>
<evidence type="ECO:0000313" key="2">
    <source>
        <dbReference type="Proteomes" id="UP000543598"/>
    </source>
</evidence>
<name>A0A7Y2LY93_9MICO</name>